<reference evidence="1 2" key="1">
    <citation type="submission" date="2023-06" db="EMBL/GenBank/DDBJ databases">
        <authorList>
            <person name="Yushchuk O."/>
            <person name="Binda E."/>
            <person name="Ruckert-Reed C."/>
            <person name="Fedorenko V."/>
            <person name="Kalinowski J."/>
            <person name="Marinelli F."/>
        </authorList>
    </citation>
    <scope>NUCLEOTIDE SEQUENCE [LARGE SCALE GENOMIC DNA]</scope>
    <source>
        <strain evidence="1 2">NRRL 3884</strain>
    </source>
</reference>
<gene>
    <name evidence="1" type="ORF">ACTOB_007924</name>
</gene>
<sequence length="76" mass="8431">MDDDQMVYVNFTETTEYSLELELVEMAKVLGIGKKKLATMIENGEDLEPSDAAVARMRKQAEVTDGQVTVDDFGEA</sequence>
<proteinExistence type="predicted"/>
<organism evidence="1 2">
    <name type="scientific">Actinoplanes oblitus</name>
    <dbReference type="NCBI Taxonomy" id="3040509"/>
    <lineage>
        <taxon>Bacteria</taxon>
        <taxon>Bacillati</taxon>
        <taxon>Actinomycetota</taxon>
        <taxon>Actinomycetes</taxon>
        <taxon>Micromonosporales</taxon>
        <taxon>Micromonosporaceae</taxon>
        <taxon>Actinoplanes</taxon>
    </lineage>
</organism>
<evidence type="ECO:0000313" key="2">
    <source>
        <dbReference type="Proteomes" id="UP001240150"/>
    </source>
</evidence>
<protein>
    <recommendedName>
        <fullName evidence="3">DNA-binding protein</fullName>
    </recommendedName>
</protein>
<dbReference type="EMBL" id="CP126980">
    <property type="protein sequence ID" value="WIM95790.1"/>
    <property type="molecule type" value="Genomic_DNA"/>
</dbReference>
<dbReference type="Proteomes" id="UP001240150">
    <property type="component" value="Chromosome"/>
</dbReference>
<evidence type="ECO:0000313" key="1">
    <source>
        <dbReference type="EMBL" id="WIM95790.1"/>
    </source>
</evidence>
<evidence type="ECO:0008006" key="3">
    <source>
        <dbReference type="Google" id="ProtNLM"/>
    </source>
</evidence>
<keyword evidence="2" id="KW-1185">Reference proteome</keyword>
<dbReference type="RefSeq" id="WP_284917102.1">
    <property type="nucleotide sequence ID" value="NZ_CP126980.1"/>
</dbReference>
<accession>A0ABY8WJ69</accession>
<name>A0ABY8WJ69_9ACTN</name>